<name>A0A8D5G0Q1_9PROT</name>
<dbReference type="EMBL" id="AP024110">
    <property type="protein sequence ID" value="BCM25220.1"/>
    <property type="molecule type" value="Genomic_DNA"/>
</dbReference>
<sequence length="449" mass="49154">MINQAEIKADLAIEARWIVPVVPQNQVLEHESVIIKDGRIIDVLSTESARQKYDAEHTIDLNEHILIPGLINLHTHSAMTLMRGLADDLPLMTWLNEHIWPVESKMLSSQFVHNGSLLGCAEMLSGGTTCFSDMYFYPQATAEAALQAGMRANLGLVVLDFATPYASDADDYLQKGLESRDSWRGKPLLSASLAPHAPYTVSNSSFEKIITYAEQLGLSIHTHLHETQDELAQSITQYGVRPLRRLADLGVLGPNFYAAHGVHLDDAEIKMLHEYGCHIAHCPASNLKLASGIAPVKALLEQQVNVGIGTDGAASNNRLDMFAEMRLAALLAKGVTADATAVPAAQALQMATLNAARALGLDEQIGSIEVNKLADLTAVKIKSPETLPCYDPISHLVYTLGREHVSHVWVGGDLRYQKLGDQEGIFANIEPAELREINALWHGRLQQYK</sequence>
<feature type="binding site" evidence="5">
    <location>
        <position position="196"/>
    </location>
    <ligand>
        <name>substrate</name>
    </ligand>
</feature>
<dbReference type="EC" id="3.5.4.31" evidence="5"/>
<feature type="binding site" evidence="5">
    <location>
        <position position="226"/>
    </location>
    <ligand>
        <name>substrate</name>
    </ligand>
</feature>
<evidence type="ECO:0000313" key="8">
    <source>
        <dbReference type="Proteomes" id="UP000826722"/>
    </source>
</evidence>
<dbReference type="NCBIfam" id="NF006549">
    <property type="entry name" value="PRK09045.1"/>
    <property type="match status" value="1"/>
</dbReference>
<dbReference type="InterPro" id="IPR032466">
    <property type="entry name" value="Metal_Hydrolase"/>
</dbReference>
<dbReference type="GO" id="GO:0050270">
    <property type="term" value="F:S-adenosylhomocysteine deaminase activity"/>
    <property type="evidence" value="ECO:0007669"/>
    <property type="project" value="UniProtKB-UniRule"/>
</dbReference>
<reference evidence="7" key="1">
    <citation type="journal article" date="2021" name="Arch. Microbiol.">
        <title>Methyloradius palustris gen. nov., sp. nov., a methanol-oxidizing bacterium isolated from snow.</title>
        <authorList>
            <person name="Miyadera T."/>
            <person name="Kojima H."/>
            <person name="Fukui M."/>
        </authorList>
    </citation>
    <scope>NUCLEOTIDE SEQUENCE</scope>
    <source>
        <strain evidence="7">Zm11</strain>
    </source>
</reference>
<dbReference type="PANTHER" id="PTHR43794">
    <property type="entry name" value="AMINOHYDROLASE SSNA-RELATED"/>
    <property type="match status" value="1"/>
</dbReference>
<dbReference type="SUPFAM" id="SSF51338">
    <property type="entry name" value="Composite domain of metallo-dependent hydrolases"/>
    <property type="match status" value="1"/>
</dbReference>
<dbReference type="InterPro" id="IPR023512">
    <property type="entry name" value="Deaminase_MtaD/DadD"/>
</dbReference>
<dbReference type="SUPFAM" id="SSF51556">
    <property type="entry name" value="Metallo-dependent hydrolases"/>
    <property type="match status" value="1"/>
</dbReference>
<dbReference type="Gene3D" id="3.20.20.140">
    <property type="entry name" value="Metal-dependent hydrolases"/>
    <property type="match status" value="1"/>
</dbReference>
<dbReference type="Gene3D" id="2.30.40.10">
    <property type="entry name" value="Urease, subunit C, domain 1"/>
    <property type="match status" value="1"/>
</dbReference>
<dbReference type="GO" id="GO:0046872">
    <property type="term" value="F:metal ion binding"/>
    <property type="evidence" value="ECO:0007669"/>
    <property type="project" value="UniProtKB-KW"/>
</dbReference>
<feature type="binding site" evidence="5">
    <location>
        <position position="103"/>
    </location>
    <ligand>
        <name>substrate</name>
    </ligand>
</feature>
<feature type="binding site" evidence="5">
    <location>
        <position position="223"/>
    </location>
    <ligand>
        <name>Zn(2+)</name>
        <dbReference type="ChEBI" id="CHEBI:29105"/>
    </ligand>
</feature>
<evidence type="ECO:0000256" key="3">
    <source>
        <dbReference type="ARBA" id="ARBA00022801"/>
    </source>
</evidence>
<keyword evidence="8" id="KW-1185">Reference proteome</keyword>
<dbReference type="Proteomes" id="UP000826722">
    <property type="component" value="Chromosome"/>
</dbReference>
<dbReference type="EC" id="3.5.4.28" evidence="5"/>
<evidence type="ECO:0000256" key="1">
    <source>
        <dbReference type="ARBA" id="ARBA00006745"/>
    </source>
</evidence>
<keyword evidence="4 5" id="KW-0862">Zinc</keyword>
<accession>A0A8D5G0Q1</accession>
<comment type="similarity">
    <text evidence="1">Belongs to the metallo-dependent hydrolases superfamily. ATZ/TRZ family.</text>
</comment>
<evidence type="ECO:0000259" key="6">
    <source>
        <dbReference type="Pfam" id="PF01979"/>
    </source>
</evidence>
<comment type="catalytic activity">
    <reaction evidence="5">
        <text>S-adenosyl-L-homocysteine + H2O + H(+) = S-inosyl-L-homocysteine + NH4(+)</text>
        <dbReference type="Rhea" id="RHEA:20716"/>
        <dbReference type="ChEBI" id="CHEBI:15377"/>
        <dbReference type="ChEBI" id="CHEBI:15378"/>
        <dbReference type="ChEBI" id="CHEBI:28938"/>
        <dbReference type="ChEBI" id="CHEBI:57856"/>
        <dbReference type="ChEBI" id="CHEBI:57985"/>
        <dbReference type="EC" id="3.5.4.28"/>
    </reaction>
</comment>
<dbReference type="InterPro" id="IPR011059">
    <property type="entry name" value="Metal-dep_hydrolase_composite"/>
</dbReference>
<dbReference type="Pfam" id="PF01979">
    <property type="entry name" value="Amidohydro_1"/>
    <property type="match status" value="1"/>
</dbReference>
<dbReference type="FunFam" id="3.20.20.140:FF:000014">
    <property type="entry name" value="5-methylthioadenosine/S-adenosylhomocysteine deaminase"/>
    <property type="match status" value="1"/>
</dbReference>
<dbReference type="RefSeq" id="WP_221765640.1">
    <property type="nucleotide sequence ID" value="NZ_AP024110.1"/>
</dbReference>
<evidence type="ECO:0000313" key="7">
    <source>
        <dbReference type="EMBL" id="BCM25220.1"/>
    </source>
</evidence>
<dbReference type="AlphaFoldDB" id="A0A8D5G0Q1"/>
<feature type="binding site" evidence="5">
    <location>
        <position position="76"/>
    </location>
    <ligand>
        <name>Zn(2+)</name>
        <dbReference type="ChEBI" id="CHEBI:29105"/>
    </ligand>
</feature>
<dbReference type="InterPro" id="IPR050287">
    <property type="entry name" value="MTA/SAH_deaminase"/>
</dbReference>
<keyword evidence="3 5" id="KW-0378">Hydrolase</keyword>
<dbReference type="KEGG" id="mpau:ZMTM_14790"/>
<protein>
    <recommendedName>
        <fullName evidence="5">5-methylthioadenosine/S-adenosylhomocysteine deaminase</fullName>
        <shortName evidence="5">MTA/SAH deaminase</shortName>
        <ecNumber evidence="5">3.5.4.28</ecNumber>
        <ecNumber evidence="5">3.5.4.31</ecNumber>
    </recommendedName>
</protein>
<comment type="similarity">
    <text evidence="5">Belongs to the metallo-dependent hydrolases superfamily. MTA/SAH deaminase family.</text>
</comment>
<organism evidence="7 8">
    <name type="scientific">Methyloradius palustris</name>
    <dbReference type="NCBI Taxonomy" id="2778876"/>
    <lineage>
        <taxon>Bacteria</taxon>
        <taxon>Pseudomonadati</taxon>
        <taxon>Pseudomonadota</taxon>
        <taxon>Betaproteobacteria</taxon>
        <taxon>Nitrosomonadales</taxon>
        <taxon>Methylophilaceae</taxon>
        <taxon>Methyloradius</taxon>
    </lineage>
</organism>
<feature type="domain" description="Amidohydrolase-related" evidence="6">
    <location>
        <begin position="65"/>
        <end position="414"/>
    </location>
</feature>
<dbReference type="PANTHER" id="PTHR43794:SF11">
    <property type="entry name" value="AMIDOHYDROLASE-RELATED DOMAIN-CONTAINING PROTEIN"/>
    <property type="match status" value="1"/>
</dbReference>
<feature type="binding site" evidence="5">
    <location>
        <position position="311"/>
    </location>
    <ligand>
        <name>Zn(2+)</name>
        <dbReference type="ChEBI" id="CHEBI:29105"/>
    </ligand>
</feature>
<feature type="binding site" evidence="5">
    <location>
        <position position="311"/>
    </location>
    <ligand>
        <name>substrate</name>
    </ligand>
</feature>
<keyword evidence="2 5" id="KW-0479">Metal-binding</keyword>
<comment type="catalytic activity">
    <reaction evidence="5">
        <text>S-methyl-5'-thioadenosine + H2O + H(+) = S-methyl-5'-thioinosine + NH4(+)</text>
        <dbReference type="Rhea" id="RHEA:25025"/>
        <dbReference type="ChEBI" id="CHEBI:15377"/>
        <dbReference type="ChEBI" id="CHEBI:15378"/>
        <dbReference type="ChEBI" id="CHEBI:17509"/>
        <dbReference type="ChEBI" id="CHEBI:28938"/>
        <dbReference type="ChEBI" id="CHEBI:48595"/>
        <dbReference type="EC" id="3.5.4.31"/>
    </reaction>
</comment>
<feature type="binding site" evidence="5">
    <location>
        <position position="74"/>
    </location>
    <ligand>
        <name>Zn(2+)</name>
        <dbReference type="ChEBI" id="CHEBI:29105"/>
    </ligand>
</feature>
<evidence type="ECO:0000256" key="5">
    <source>
        <dbReference type="HAMAP-Rule" id="MF_01281"/>
    </source>
</evidence>
<gene>
    <name evidence="5 7" type="primary">mtaD</name>
    <name evidence="7" type="ORF">ZMTM_14790</name>
</gene>
<proteinExistence type="inferred from homology"/>
<evidence type="ECO:0000256" key="4">
    <source>
        <dbReference type="ARBA" id="ARBA00022833"/>
    </source>
</evidence>
<comment type="caution">
    <text evidence="5">Lacks conserved residue(s) required for the propagation of feature annotation.</text>
</comment>
<evidence type="ECO:0000256" key="2">
    <source>
        <dbReference type="ARBA" id="ARBA00022723"/>
    </source>
</evidence>
<comment type="cofactor">
    <cofactor evidence="5">
        <name>Zn(2+)</name>
        <dbReference type="ChEBI" id="CHEBI:29105"/>
    </cofactor>
    <text evidence="5">Binds 1 zinc ion per subunit.</text>
</comment>
<dbReference type="CDD" id="cd01298">
    <property type="entry name" value="ATZ_TRZ_like"/>
    <property type="match status" value="1"/>
</dbReference>
<comment type="function">
    <text evidence="5">Catalyzes the deamination of 5-methylthioadenosine and S-adenosyl-L-homocysteine into 5-methylthioinosine and S-inosyl-L-homocysteine, respectively. Is also able to deaminate adenosine.</text>
</comment>
<dbReference type="GO" id="GO:0090614">
    <property type="term" value="F:5'-methylthioadenosine deaminase activity"/>
    <property type="evidence" value="ECO:0007669"/>
    <property type="project" value="UniProtKB-UniRule"/>
</dbReference>
<dbReference type="InterPro" id="IPR006680">
    <property type="entry name" value="Amidohydro-rel"/>
</dbReference>
<dbReference type="HAMAP" id="MF_01281">
    <property type="entry name" value="MTA_SAH_deamin"/>
    <property type="match status" value="1"/>
</dbReference>